<keyword evidence="1" id="KW-0472">Membrane</keyword>
<evidence type="ECO:0000313" key="2">
    <source>
        <dbReference type="EMBL" id="GFO13515.1"/>
    </source>
</evidence>
<proteinExistence type="predicted"/>
<gene>
    <name evidence="2" type="ORF">PoB_004002000</name>
</gene>
<name>A0AAV4B360_9GAST</name>
<protein>
    <submittedName>
        <fullName evidence="2">Uncharacterized protein</fullName>
    </submittedName>
</protein>
<reference evidence="2 3" key="1">
    <citation type="journal article" date="2021" name="Elife">
        <title>Chloroplast acquisition without the gene transfer in kleptoplastic sea slugs, Plakobranchus ocellatus.</title>
        <authorList>
            <person name="Maeda T."/>
            <person name="Takahashi S."/>
            <person name="Yoshida T."/>
            <person name="Shimamura S."/>
            <person name="Takaki Y."/>
            <person name="Nagai Y."/>
            <person name="Toyoda A."/>
            <person name="Suzuki Y."/>
            <person name="Arimoto A."/>
            <person name="Ishii H."/>
            <person name="Satoh N."/>
            <person name="Nishiyama T."/>
            <person name="Hasebe M."/>
            <person name="Maruyama T."/>
            <person name="Minagawa J."/>
            <person name="Obokata J."/>
            <person name="Shigenobu S."/>
        </authorList>
    </citation>
    <scope>NUCLEOTIDE SEQUENCE [LARGE SCALE GENOMIC DNA]</scope>
</reference>
<accession>A0AAV4B360</accession>
<keyword evidence="1" id="KW-1133">Transmembrane helix</keyword>
<evidence type="ECO:0000313" key="3">
    <source>
        <dbReference type="Proteomes" id="UP000735302"/>
    </source>
</evidence>
<sequence length="154" mass="16758">MVSPPLKQTILLALERTGCRSRAVPAVHPPIKRSASGSSAQRSKDVVSSVLPREIEKRPPHALSVQRPCARNITSLCMTPGSKCQEISDTHIIRTAPSSSSLSREIITICVIINILITIFNIIVAITTTRKLCLNKISFSSSSTVFPPQQPSSW</sequence>
<feature type="transmembrane region" description="Helical" evidence="1">
    <location>
        <begin position="106"/>
        <end position="126"/>
    </location>
</feature>
<comment type="caution">
    <text evidence="2">The sequence shown here is derived from an EMBL/GenBank/DDBJ whole genome shotgun (WGS) entry which is preliminary data.</text>
</comment>
<keyword evidence="1" id="KW-0812">Transmembrane</keyword>
<dbReference type="EMBL" id="BLXT01004491">
    <property type="protein sequence ID" value="GFO13515.1"/>
    <property type="molecule type" value="Genomic_DNA"/>
</dbReference>
<dbReference type="AlphaFoldDB" id="A0AAV4B360"/>
<keyword evidence="3" id="KW-1185">Reference proteome</keyword>
<organism evidence="2 3">
    <name type="scientific">Plakobranchus ocellatus</name>
    <dbReference type="NCBI Taxonomy" id="259542"/>
    <lineage>
        <taxon>Eukaryota</taxon>
        <taxon>Metazoa</taxon>
        <taxon>Spiralia</taxon>
        <taxon>Lophotrochozoa</taxon>
        <taxon>Mollusca</taxon>
        <taxon>Gastropoda</taxon>
        <taxon>Heterobranchia</taxon>
        <taxon>Euthyneura</taxon>
        <taxon>Panpulmonata</taxon>
        <taxon>Sacoglossa</taxon>
        <taxon>Placobranchoidea</taxon>
        <taxon>Plakobranchidae</taxon>
        <taxon>Plakobranchus</taxon>
    </lineage>
</organism>
<evidence type="ECO:0000256" key="1">
    <source>
        <dbReference type="SAM" id="Phobius"/>
    </source>
</evidence>
<dbReference type="Proteomes" id="UP000735302">
    <property type="component" value="Unassembled WGS sequence"/>
</dbReference>